<keyword evidence="12" id="KW-1185">Reference proteome</keyword>
<comment type="similarity">
    <text evidence="2 7">Belongs to the major facilitator superfamily. Sugar transporter (TC 2.A.1.1) family.</text>
</comment>
<feature type="transmembrane region" description="Helical" evidence="9">
    <location>
        <begin position="301"/>
        <end position="322"/>
    </location>
</feature>
<dbReference type="EMBL" id="ML996089">
    <property type="protein sequence ID" value="KAF2150524.1"/>
    <property type="molecule type" value="Genomic_DNA"/>
</dbReference>
<proteinExistence type="inferred from homology"/>
<gene>
    <name evidence="11" type="ORF">K461DRAFT_229484</name>
</gene>
<feature type="transmembrane region" description="Helical" evidence="9">
    <location>
        <begin position="265"/>
        <end position="289"/>
    </location>
</feature>
<feature type="region of interest" description="Disordered" evidence="8">
    <location>
        <begin position="487"/>
        <end position="510"/>
    </location>
</feature>
<keyword evidence="4 9" id="KW-0812">Transmembrane</keyword>
<dbReference type="Proteomes" id="UP000799439">
    <property type="component" value="Unassembled WGS sequence"/>
</dbReference>
<comment type="caution">
    <text evidence="11">The sequence shown here is derived from an EMBL/GenBank/DDBJ whole genome shotgun (WGS) entry which is preliminary data.</text>
</comment>
<dbReference type="PANTHER" id="PTHR48022:SF2">
    <property type="entry name" value="PLASTIDIC GLUCOSE TRANSPORTER 4"/>
    <property type="match status" value="1"/>
</dbReference>
<feature type="transmembrane region" description="Helical" evidence="9">
    <location>
        <begin position="427"/>
        <end position="447"/>
    </location>
</feature>
<evidence type="ECO:0000256" key="6">
    <source>
        <dbReference type="ARBA" id="ARBA00023136"/>
    </source>
</evidence>
<evidence type="ECO:0000256" key="3">
    <source>
        <dbReference type="ARBA" id="ARBA00022448"/>
    </source>
</evidence>
<dbReference type="OrthoDB" id="5399138at2759"/>
<feature type="transmembrane region" description="Helical" evidence="9">
    <location>
        <begin position="15"/>
        <end position="32"/>
    </location>
</feature>
<dbReference type="InterPro" id="IPR036259">
    <property type="entry name" value="MFS_trans_sf"/>
</dbReference>
<dbReference type="SUPFAM" id="SSF103473">
    <property type="entry name" value="MFS general substrate transporter"/>
    <property type="match status" value="1"/>
</dbReference>
<evidence type="ECO:0000256" key="5">
    <source>
        <dbReference type="ARBA" id="ARBA00022989"/>
    </source>
</evidence>
<evidence type="ECO:0000313" key="11">
    <source>
        <dbReference type="EMBL" id="KAF2150524.1"/>
    </source>
</evidence>
<feature type="transmembrane region" description="Helical" evidence="9">
    <location>
        <begin position="362"/>
        <end position="386"/>
    </location>
</feature>
<dbReference type="Pfam" id="PF00083">
    <property type="entry name" value="Sugar_tr"/>
    <property type="match status" value="1"/>
</dbReference>
<feature type="transmembrane region" description="Helical" evidence="9">
    <location>
        <begin position="88"/>
        <end position="106"/>
    </location>
</feature>
<sequence>MLNAVRSVIPSRPPGYVLATVAVSLAGFLNGFDTGSVGAVMEMPHFGKTFGTFSPFIHGLTVSMIMLTGAFPSLYAGQLGDILGRLKTIQVGALLFVVGAIMQATAHQLPVFIAGRAIGGIGMGTWMSPLAVYVTEIAPSARRGMLMATPQLAVTFGIRCGYFTCYGTVRIDSPLSWKSIYIMQSVAGVALAAACMVIPESPRWALLQGDRESAIHLLERLDFSRAEAEKDFLGPAAQRQITAQPGPIQGLVMIFRKPYRSRTTLALVMLGMIQLSGIDGVLYYAPILFSQAGLPVTTASFVASGLSAILMFAITIPTLIFVDRFNRRSVTIVGGVLLTFCMFTIGLLYATNAVHPTGIARFVVVALVFIFGLTYCATWGVVGKIYASEIQPAATRSAANCVAQGLGFLTNWLVAILTPILLARSSYSAYFLFGGFCVVSVVGLWCYMPETRGQSLEAIEEAFKAPLAGGSRIGRLAKKWAGLRKRVNGGGSSRNSIAGEESPTGGGAVSGADTPVELVDMLAAGPEGQSVTTASGLETTMAAVATATV</sequence>
<keyword evidence="3 7" id="KW-0813">Transport</keyword>
<dbReference type="InterPro" id="IPR003663">
    <property type="entry name" value="Sugar/inositol_transpt"/>
</dbReference>
<keyword evidence="6 9" id="KW-0472">Membrane</keyword>
<feature type="transmembrane region" description="Helical" evidence="9">
    <location>
        <begin position="112"/>
        <end position="134"/>
    </location>
</feature>
<organism evidence="11 12">
    <name type="scientific">Myriangium duriaei CBS 260.36</name>
    <dbReference type="NCBI Taxonomy" id="1168546"/>
    <lineage>
        <taxon>Eukaryota</taxon>
        <taxon>Fungi</taxon>
        <taxon>Dikarya</taxon>
        <taxon>Ascomycota</taxon>
        <taxon>Pezizomycotina</taxon>
        <taxon>Dothideomycetes</taxon>
        <taxon>Dothideomycetidae</taxon>
        <taxon>Myriangiales</taxon>
        <taxon>Myriangiaceae</taxon>
        <taxon>Myriangium</taxon>
    </lineage>
</organism>
<dbReference type="InterPro" id="IPR020846">
    <property type="entry name" value="MFS_dom"/>
</dbReference>
<feature type="domain" description="Major facilitator superfamily (MFS) profile" evidence="10">
    <location>
        <begin position="19"/>
        <end position="452"/>
    </location>
</feature>
<evidence type="ECO:0000256" key="1">
    <source>
        <dbReference type="ARBA" id="ARBA00004141"/>
    </source>
</evidence>
<dbReference type="InterPro" id="IPR005828">
    <property type="entry name" value="MFS_sugar_transport-like"/>
</dbReference>
<evidence type="ECO:0000259" key="10">
    <source>
        <dbReference type="PROSITE" id="PS50850"/>
    </source>
</evidence>
<evidence type="ECO:0000256" key="4">
    <source>
        <dbReference type="ARBA" id="ARBA00022692"/>
    </source>
</evidence>
<name>A0A9P4MI12_9PEZI</name>
<dbReference type="PRINTS" id="PR00171">
    <property type="entry name" value="SUGRTRNSPORT"/>
</dbReference>
<evidence type="ECO:0000256" key="8">
    <source>
        <dbReference type="SAM" id="MobiDB-lite"/>
    </source>
</evidence>
<dbReference type="PROSITE" id="PS50850">
    <property type="entry name" value="MFS"/>
    <property type="match status" value="1"/>
</dbReference>
<reference evidence="11" key="1">
    <citation type="journal article" date="2020" name="Stud. Mycol.">
        <title>101 Dothideomycetes genomes: a test case for predicting lifestyles and emergence of pathogens.</title>
        <authorList>
            <person name="Haridas S."/>
            <person name="Albert R."/>
            <person name="Binder M."/>
            <person name="Bloem J."/>
            <person name="Labutti K."/>
            <person name="Salamov A."/>
            <person name="Andreopoulos B."/>
            <person name="Baker S."/>
            <person name="Barry K."/>
            <person name="Bills G."/>
            <person name="Bluhm B."/>
            <person name="Cannon C."/>
            <person name="Castanera R."/>
            <person name="Culley D."/>
            <person name="Daum C."/>
            <person name="Ezra D."/>
            <person name="Gonzalez J."/>
            <person name="Henrissat B."/>
            <person name="Kuo A."/>
            <person name="Liang C."/>
            <person name="Lipzen A."/>
            <person name="Lutzoni F."/>
            <person name="Magnuson J."/>
            <person name="Mondo S."/>
            <person name="Nolan M."/>
            <person name="Ohm R."/>
            <person name="Pangilinan J."/>
            <person name="Park H.-J."/>
            <person name="Ramirez L."/>
            <person name="Alfaro M."/>
            <person name="Sun H."/>
            <person name="Tritt A."/>
            <person name="Yoshinaga Y."/>
            <person name="Zwiers L.-H."/>
            <person name="Turgeon B."/>
            <person name="Goodwin S."/>
            <person name="Spatafora J."/>
            <person name="Crous P."/>
            <person name="Grigoriev I."/>
        </authorList>
    </citation>
    <scope>NUCLEOTIDE SEQUENCE</scope>
    <source>
        <strain evidence="11">CBS 260.36</strain>
    </source>
</reference>
<evidence type="ECO:0000313" key="12">
    <source>
        <dbReference type="Proteomes" id="UP000799439"/>
    </source>
</evidence>
<dbReference type="Gene3D" id="1.20.1250.20">
    <property type="entry name" value="MFS general substrate transporter like domains"/>
    <property type="match status" value="1"/>
</dbReference>
<dbReference type="NCBIfam" id="TIGR00879">
    <property type="entry name" value="SP"/>
    <property type="match status" value="1"/>
</dbReference>
<evidence type="ECO:0000256" key="7">
    <source>
        <dbReference type="RuleBase" id="RU003346"/>
    </source>
</evidence>
<evidence type="ECO:0000256" key="9">
    <source>
        <dbReference type="SAM" id="Phobius"/>
    </source>
</evidence>
<dbReference type="GO" id="GO:0005351">
    <property type="term" value="F:carbohydrate:proton symporter activity"/>
    <property type="evidence" value="ECO:0007669"/>
    <property type="project" value="TreeGrafter"/>
</dbReference>
<feature type="transmembrane region" description="Helical" evidence="9">
    <location>
        <begin position="52"/>
        <end position="76"/>
    </location>
</feature>
<dbReference type="PANTHER" id="PTHR48022">
    <property type="entry name" value="PLASTIDIC GLUCOSE TRANSPORTER 4"/>
    <property type="match status" value="1"/>
</dbReference>
<protein>
    <submittedName>
        <fullName evidence="11">General substrate transporter</fullName>
    </submittedName>
</protein>
<dbReference type="FunFam" id="1.20.1250.20:FF:000134">
    <property type="entry name" value="MFS sugar transporter protein"/>
    <property type="match status" value="1"/>
</dbReference>
<feature type="transmembrane region" description="Helical" evidence="9">
    <location>
        <begin position="329"/>
        <end position="350"/>
    </location>
</feature>
<comment type="subcellular location">
    <subcellularLocation>
        <location evidence="1">Membrane</location>
        <topology evidence="1">Multi-pass membrane protein</topology>
    </subcellularLocation>
</comment>
<dbReference type="InterPro" id="IPR050360">
    <property type="entry name" value="MFS_Sugar_Transporters"/>
</dbReference>
<feature type="transmembrane region" description="Helical" evidence="9">
    <location>
        <begin position="398"/>
        <end position="421"/>
    </location>
</feature>
<dbReference type="AlphaFoldDB" id="A0A9P4MI12"/>
<accession>A0A9P4MI12</accession>
<dbReference type="PROSITE" id="PS00217">
    <property type="entry name" value="SUGAR_TRANSPORT_2"/>
    <property type="match status" value="1"/>
</dbReference>
<dbReference type="GO" id="GO:0016020">
    <property type="term" value="C:membrane"/>
    <property type="evidence" value="ECO:0007669"/>
    <property type="project" value="UniProtKB-SubCell"/>
</dbReference>
<dbReference type="InterPro" id="IPR005829">
    <property type="entry name" value="Sugar_transporter_CS"/>
</dbReference>
<keyword evidence="5 9" id="KW-1133">Transmembrane helix</keyword>
<evidence type="ECO:0000256" key="2">
    <source>
        <dbReference type="ARBA" id="ARBA00010992"/>
    </source>
</evidence>